<evidence type="ECO:0000256" key="2">
    <source>
        <dbReference type="SAM" id="MobiDB-lite"/>
    </source>
</evidence>
<feature type="region of interest" description="Disordered" evidence="2">
    <location>
        <begin position="116"/>
        <end position="150"/>
    </location>
</feature>
<sequence length="150" mass="16733">MNEVKAMAEVWKGRMDLLASEKETAKEELAYLRSVVVEWDTLGSEYEALKSKLDTTSADADKMMAQYKADMEAAETRLNTKAEYIKQLSRRDTLEEIHARGFDLSVEIEEAKRLKAEKKELYEPEGSKGSEGSEGSDGSDDESGPGKDQA</sequence>
<dbReference type="RefSeq" id="XP_016480409.1">
    <property type="nucleotide sequence ID" value="XM_016624923.1"/>
</dbReference>
<evidence type="ECO:0000313" key="3">
    <source>
        <dbReference type="RefSeq" id="XP_016480409.1"/>
    </source>
</evidence>
<feature type="coiled-coil region" evidence="1">
    <location>
        <begin position="46"/>
        <end position="91"/>
    </location>
</feature>
<feature type="compositionally biased region" description="Basic and acidic residues" evidence="2">
    <location>
        <begin position="116"/>
        <end position="128"/>
    </location>
</feature>
<name>A0A1S4AUQ4_TOBAC</name>
<accession>A0A1S4AUQ4</accession>
<keyword evidence="1" id="KW-0175">Coiled coil</keyword>
<evidence type="ECO:0000256" key="1">
    <source>
        <dbReference type="SAM" id="Coils"/>
    </source>
</evidence>
<protein>
    <submittedName>
        <fullName evidence="3">Uncharacterized protein</fullName>
    </submittedName>
</protein>
<organism evidence="3">
    <name type="scientific">Nicotiana tabacum</name>
    <name type="common">Common tobacco</name>
    <dbReference type="NCBI Taxonomy" id="4097"/>
    <lineage>
        <taxon>Eukaryota</taxon>
        <taxon>Viridiplantae</taxon>
        <taxon>Streptophyta</taxon>
        <taxon>Embryophyta</taxon>
        <taxon>Tracheophyta</taxon>
        <taxon>Spermatophyta</taxon>
        <taxon>Magnoliopsida</taxon>
        <taxon>eudicotyledons</taxon>
        <taxon>Gunneridae</taxon>
        <taxon>Pentapetalae</taxon>
        <taxon>asterids</taxon>
        <taxon>lamiids</taxon>
        <taxon>Solanales</taxon>
        <taxon>Solanaceae</taxon>
        <taxon>Nicotianoideae</taxon>
        <taxon>Nicotianeae</taxon>
        <taxon>Nicotiana</taxon>
    </lineage>
</organism>
<gene>
    <name evidence="3" type="primary">LOC107801576</name>
</gene>
<dbReference type="PaxDb" id="4097-A0A1S4AUQ4"/>
<dbReference type="KEGG" id="nta:107801576"/>
<proteinExistence type="predicted"/>
<dbReference type="OrthoDB" id="10255522at2759"/>
<reference evidence="3" key="1">
    <citation type="submission" date="2025-08" db="UniProtKB">
        <authorList>
            <consortium name="RefSeq"/>
        </authorList>
    </citation>
    <scope>IDENTIFICATION</scope>
</reference>
<dbReference type="AlphaFoldDB" id="A0A1S4AUQ4"/>